<keyword evidence="7 10" id="KW-0863">Zinc-finger</keyword>
<evidence type="ECO:0000313" key="13">
    <source>
        <dbReference type="Proteomes" id="UP000224567"/>
    </source>
</evidence>
<reference evidence="13" key="2">
    <citation type="journal article" date="2017" name="J. Anim. Genet.">
        <title>Multiple reference genome sequences of hot pepper reveal the massive evolution of plant disease resistance genes by retroduplication.</title>
        <authorList>
            <person name="Kim S."/>
            <person name="Park J."/>
            <person name="Yeom S.-I."/>
            <person name="Kim Y.-M."/>
            <person name="Seo E."/>
            <person name="Kim K.-T."/>
            <person name="Kim M.-S."/>
            <person name="Lee J.M."/>
            <person name="Cheong K."/>
            <person name="Shin H.-S."/>
            <person name="Kim S.-B."/>
            <person name="Han K."/>
            <person name="Lee J."/>
            <person name="Park M."/>
            <person name="Lee H.-A."/>
            <person name="Lee H.-Y."/>
            <person name="Lee Y."/>
            <person name="Oh S."/>
            <person name="Lee J.H."/>
            <person name="Choi E."/>
            <person name="Choi E."/>
            <person name="Lee S.E."/>
            <person name="Jeon J."/>
            <person name="Kim H."/>
            <person name="Choi G."/>
            <person name="Song H."/>
            <person name="Lee J."/>
            <person name="Lee S.-C."/>
            <person name="Kwon J.-K."/>
            <person name="Lee H.-Y."/>
            <person name="Koo N."/>
            <person name="Hong Y."/>
            <person name="Kim R.W."/>
            <person name="Kang W.-H."/>
            <person name="Huh J.H."/>
            <person name="Kang B.-C."/>
            <person name="Yang T.-J."/>
            <person name="Lee Y.-H."/>
            <person name="Bennetzen J.L."/>
            <person name="Choi D."/>
        </authorList>
    </citation>
    <scope>NUCLEOTIDE SEQUENCE [LARGE SCALE GENOMIC DNA]</scope>
    <source>
        <strain evidence="13">cv. PBC81</strain>
    </source>
</reference>
<dbReference type="GO" id="GO:0061630">
    <property type="term" value="F:ubiquitin protein ligase activity"/>
    <property type="evidence" value="ECO:0007669"/>
    <property type="project" value="UniProtKB-EC"/>
</dbReference>
<dbReference type="InterPro" id="IPR013083">
    <property type="entry name" value="Znf_RING/FYVE/PHD"/>
</dbReference>
<dbReference type="UniPathway" id="UPA00143"/>
<keyword evidence="6" id="KW-0479">Metal-binding</keyword>
<evidence type="ECO:0000256" key="5">
    <source>
        <dbReference type="ARBA" id="ARBA00022679"/>
    </source>
</evidence>
<dbReference type="PANTHER" id="PTHR10315">
    <property type="entry name" value="E3 UBIQUITIN PROTEIN LIGASE SIAH"/>
    <property type="match status" value="1"/>
</dbReference>
<dbReference type="AlphaFoldDB" id="A0A2G2XN70"/>
<evidence type="ECO:0000256" key="8">
    <source>
        <dbReference type="ARBA" id="ARBA00022786"/>
    </source>
</evidence>
<keyword evidence="9" id="KW-0862">Zinc</keyword>
<dbReference type="InterPro" id="IPR052088">
    <property type="entry name" value="E3_ubiquitin-ligase_SINA"/>
</dbReference>
<evidence type="ECO:0000256" key="1">
    <source>
        <dbReference type="ARBA" id="ARBA00000900"/>
    </source>
</evidence>
<gene>
    <name evidence="12" type="ORF">CQW23_01306</name>
</gene>
<comment type="catalytic activity">
    <reaction evidence="1">
        <text>S-ubiquitinyl-[E2 ubiquitin-conjugating enzyme]-L-cysteine + [acceptor protein]-L-lysine = [E2 ubiquitin-conjugating enzyme]-L-cysteine + N(6)-ubiquitinyl-[acceptor protein]-L-lysine.</text>
        <dbReference type="EC" id="2.3.2.27"/>
    </reaction>
</comment>
<keyword evidence="8" id="KW-0833">Ubl conjugation pathway</keyword>
<evidence type="ECO:0000256" key="7">
    <source>
        <dbReference type="ARBA" id="ARBA00022771"/>
    </source>
</evidence>
<dbReference type="SUPFAM" id="SSF49599">
    <property type="entry name" value="TRAF domain-like"/>
    <property type="match status" value="1"/>
</dbReference>
<evidence type="ECO:0000259" key="11">
    <source>
        <dbReference type="PROSITE" id="PS51081"/>
    </source>
</evidence>
<dbReference type="Pfam" id="PF21361">
    <property type="entry name" value="Sina_ZnF"/>
    <property type="match status" value="1"/>
</dbReference>
<name>A0A2G2XN70_CAPBA</name>
<evidence type="ECO:0000256" key="9">
    <source>
        <dbReference type="ARBA" id="ARBA00022833"/>
    </source>
</evidence>
<feature type="domain" description="SIAH-type" evidence="11">
    <location>
        <begin position="224"/>
        <end position="284"/>
    </location>
</feature>
<keyword evidence="5" id="KW-0808">Transferase</keyword>
<dbReference type="OrthoDB" id="6677380at2759"/>
<dbReference type="InterPro" id="IPR013010">
    <property type="entry name" value="Znf_SIAH"/>
</dbReference>
<dbReference type="EMBL" id="MLFT02000001">
    <property type="protein sequence ID" value="PHT58943.1"/>
    <property type="molecule type" value="Genomic_DNA"/>
</dbReference>
<evidence type="ECO:0000256" key="4">
    <source>
        <dbReference type="ARBA" id="ARBA00012483"/>
    </source>
</evidence>
<evidence type="ECO:0000256" key="6">
    <source>
        <dbReference type="ARBA" id="ARBA00022723"/>
    </source>
</evidence>
<protein>
    <recommendedName>
        <fullName evidence="4">RING-type E3 ubiquitin transferase</fullName>
        <ecNumber evidence="4">2.3.2.27</ecNumber>
    </recommendedName>
</protein>
<reference evidence="12 13" key="1">
    <citation type="journal article" date="2017" name="Genome Biol.">
        <title>New reference genome sequences of hot pepper reveal the massive evolution of plant disease-resistance genes by retroduplication.</title>
        <authorList>
            <person name="Kim S."/>
            <person name="Park J."/>
            <person name="Yeom S.I."/>
            <person name="Kim Y.M."/>
            <person name="Seo E."/>
            <person name="Kim K.T."/>
            <person name="Kim M.S."/>
            <person name="Lee J.M."/>
            <person name="Cheong K."/>
            <person name="Shin H.S."/>
            <person name="Kim S.B."/>
            <person name="Han K."/>
            <person name="Lee J."/>
            <person name="Park M."/>
            <person name="Lee H.A."/>
            <person name="Lee H.Y."/>
            <person name="Lee Y."/>
            <person name="Oh S."/>
            <person name="Lee J.H."/>
            <person name="Choi E."/>
            <person name="Choi E."/>
            <person name="Lee S.E."/>
            <person name="Jeon J."/>
            <person name="Kim H."/>
            <person name="Choi G."/>
            <person name="Song H."/>
            <person name="Lee J."/>
            <person name="Lee S.C."/>
            <person name="Kwon J.K."/>
            <person name="Lee H.Y."/>
            <person name="Koo N."/>
            <person name="Hong Y."/>
            <person name="Kim R.W."/>
            <person name="Kang W.H."/>
            <person name="Huh J.H."/>
            <person name="Kang B.C."/>
            <person name="Yang T.J."/>
            <person name="Lee Y.H."/>
            <person name="Bennetzen J.L."/>
            <person name="Choi D."/>
        </authorList>
    </citation>
    <scope>NUCLEOTIDE SEQUENCE [LARGE SCALE GENOMIC DNA]</scope>
    <source>
        <strain evidence="13">cv. PBC81</strain>
    </source>
</reference>
<dbReference type="Proteomes" id="UP000224567">
    <property type="component" value="Unassembled WGS sequence"/>
</dbReference>
<comment type="pathway">
    <text evidence="2">Protein modification; protein ubiquitination.</text>
</comment>
<keyword evidence="13" id="KW-1185">Reference proteome</keyword>
<dbReference type="EC" id="2.3.2.27" evidence="4"/>
<evidence type="ECO:0000313" key="12">
    <source>
        <dbReference type="EMBL" id="PHT58943.1"/>
    </source>
</evidence>
<sequence length="337" mass="39210">MAEEISWRQKSGALWLEERDFNLNFFHRVVVVEVDGEVQVGKEEVEGAIAHFYKYLFKEEEVMSGLKVDLKKYEIILVSEVDNNDLLAQCYRKIGKAPKKIYLGFGRRDKKTSFGRIGESDYSRKLGRLLALLHQHCEPVDRLDSLKCKLGSDWVFSDKSFYEKILVREVEDFAIKSILITKVTRKCPNGHALCEYYQSKVLACPICCHEPGNIRCLALEKIESLELPCQYQFYGCQDIFPYHRRLQHEQNCRYRPYNCPYAESECAVTGDIHKLNAHLKDHHKVDMHDGCVFNHRYDIPNPQEVDNAAWMLRVSSLSPSVLMCIFSYICSYEGIRQ</sequence>
<dbReference type="PROSITE" id="PS51081">
    <property type="entry name" value="ZF_SIAH"/>
    <property type="match status" value="1"/>
</dbReference>
<organism evidence="12 13">
    <name type="scientific">Capsicum baccatum</name>
    <name type="common">Peruvian pepper</name>
    <dbReference type="NCBI Taxonomy" id="33114"/>
    <lineage>
        <taxon>Eukaryota</taxon>
        <taxon>Viridiplantae</taxon>
        <taxon>Streptophyta</taxon>
        <taxon>Embryophyta</taxon>
        <taxon>Tracheophyta</taxon>
        <taxon>Spermatophyta</taxon>
        <taxon>Magnoliopsida</taxon>
        <taxon>eudicotyledons</taxon>
        <taxon>Gunneridae</taxon>
        <taxon>Pentapetalae</taxon>
        <taxon>asterids</taxon>
        <taxon>lamiids</taxon>
        <taxon>Solanales</taxon>
        <taxon>Solanaceae</taxon>
        <taxon>Solanoideae</taxon>
        <taxon>Capsiceae</taxon>
        <taxon>Capsicum</taxon>
    </lineage>
</organism>
<dbReference type="STRING" id="33114.A0A2G2XN70"/>
<dbReference type="GO" id="GO:0016567">
    <property type="term" value="P:protein ubiquitination"/>
    <property type="evidence" value="ECO:0007669"/>
    <property type="project" value="UniProtKB-UniPathway"/>
</dbReference>
<accession>A0A2G2XN70</accession>
<dbReference type="GO" id="GO:0008270">
    <property type="term" value="F:zinc ion binding"/>
    <property type="evidence" value="ECO:0007669"/>
    <property type="project" value="UniProtKB-KW"/>
</dbReference>
<dbReference type="GO" id="GO:0005737">
    <property type="term" value="C:cytoplasm"/>
    <property type="evidence" value="ECO:0007669"/>
    <property type="project" value="TreeGrafter"/>
</dbReference>
<evidence type="ECO:0000256" key="10">
    <source>
        <dbReference type="PROSITE-ProRule" id="PRU00455"/>
    </source>
</evidence>
<proteinExistence type="inferred from homology"/>
<dbReference type="PANTHER" id="PTHR10315:SF118">
    <property type="entry name" value="RING-TYPE E3 UBIQUITIN TRANSFERASE"/>
    <property type="match status" value="1"/>
</dbReference>
<evidence type="ECO:0000256" key="2">
    <source>
        <dbReference type="ARBA" id="ARBA00004906"/>
    </source>
</evidence>
<comment type="caution">
    <text evidence="12">The sequence shown here is derived from an EMBL/GenBank/DDBJ whole genome shotgun (WGS) entry which is preliminary data.</text>
</comment>
<evidence type="ECO:0000256" key="3">
    <source>
        <dbReference type="ARBA" id="ARBA00009119"/>
    </source>
</evidence>
<dbReference type="FunFam" id="3.30.40.10:FF:000041">
    <property type="entry name" value="E3 ubiquitin-protein ligase SINAT3"/>
    <property type="match status" value="1"/>
</dbReference>
<comment type="similarity">
    <text evidence="3">Belongs to the SINA (Seven in absentia) family.</text>
</comment>
<dbReference type="Gene3D" id="3.30.40.10">
    <property type="entry name" value="Zinc/RING finger domain, C3HC4 (zinc finger)"/>
    <property type="match status" value="1"/>
</dbReference>